<dbReference type="InterPro" id="IPR002068">
    <property type="entry name" value="A-crystallin/Hsp20_dom"/>
</dbReference>
<proteinExistence type="inferred from homology"/>
<dbReference type="CDD" id="cd06470">
    <property type="entry name" value="ACD_IbpA-B_like"/>
    <property type="match status" value="1"/>
</dbReference>
<evidence type="ECO:0000256" key="2">
    <source>
        <dbReference type="PROSITE-ProRule" id="PRU00285"/>
    </source>
</evidence>
<reference evidence="6" key="1">
    <citation type="submission" date="2022-08" db="EMBL/GenBank/DDBJ databases">
        <title>Chelativorans sichuanense sp. nov., a paraffin oil-degrading bacterium isolated from a mixture of oil-based drill cuttings and paddy soil.</title>
        <authorList>
            <person name="Yu J."/>
            <person name="Liu H."/>
            <person name="Chen Q."/>
        </authorList>
    </citation>
    <scope>NUCLEOTIDE SEQUENCE</scope>
    <source>
        <strain evidence="6">SCAU 2101</strain>
    </source>
</reference>
<dbReference type="Proteomes" id="UP001149009">
    <property type="component" value="Unassembled WGS sequence"/>
</dbReference>
<sequence>MRTSIDLSPFYRSSIGFDRIFNLLENATGLQAVDDGPSYDIAKTGEDDYRITMAVPGFTPEELEVTQEEHLLVVKGDKRQDDEGVEYLHRGIATRSFSSRFELADHVKVLGARLENGMLVIDLRREVPEALKPRRIDIQTEAPAPRAIEQQKKAA</sequence>
<name>A0A9X3BA00_9HYPH</name>
<evidence type="ECO:0000256" key="3">
    <source>
        <dbReference type="RuleBase" id="RU003616"/>
    </source>
</evidence>
<dbReference type="InterPro" id="IPR008978">
    <property type="entry name" value="HSP20-like_chaperone"/>
</dbReference>
<keyword evidence="7" id="KW-1185">Reference proteome</keyword>
<evidence type="ECO:0000259" key="5">
    <source>
        <dbReference type="PROSITE" id="PS01031"/>
    </source>
</evidence>
<dbReference type="EMBL" id="JAODNV010000013">
    <property type="protein sequence ID" value="MCT8991176.1"/>
    <property type="molecule type" value="Genomic_DNA"/>
</dbReference>
<dbReference type="PROSITE" id="PS01031">
    <property type="entry name" value="SHSP"/>
    <property type="match status" value="1"/>
</dbReference>
<evidence type="ECO:0000256" key="1">
    <source>
        <dbReference type="ARBA" id="ARBA00023016"/>
    </source>
</evidence>
<dbReference type="PANTHER" id="PTHR47062">
    <property type="match status" value="1"/>
</dbReference>
<dbReference type="SUPFAM" id="SSF49764">
    <property type="entry name" value="HSP20-like chaperones"/>
    <property type="match status" value="1"/>
</dbReference>
<feature type="region of interest" description="Disordered" evidence="4">
    <location>
        <begin position="136"/>
        <end position="155"/>
    </location>
</feature>
<dbReference type="InterPro" id="IPR037913">
    <property type="entry name" value="ACD_IbpA/B"/>
</dbReference>
<evidence type="ECO:0000313" key="7">
    <source>
        <dbReference type="Proteomes" id="UP001149009"/>
    </source>
</evidence>
<accession>A0A9X3BA00</accession>
<dbReference type="Pfam" id="PF00011">
    <property type="entry name" value="HSP20"/>
    <property type="match status" value="1"/>
</dbReference>
<comment type="similarity">
    <text evidence="2 3">Belongs to the small heat shock protein (HSP20) family.</text>
</comment>
<dbReference type="RefSeq" id="WP_261516081.1">
    <property type="nucleotide sequence ID" value="NZ_JAODNV010000013.1"/>
</dbReference>
<gene>
    <name evidence="6" type="ORF">NYR54_12890</name>
</gene>
<evidence type="ECO:0000313" key="6">
    <source>
        <dbReference type="EMBL" id="MCT8991176.1"/>
    </source>
</evidence>
<evidence type="ECO:0000256" key="4">
    <source>
        <dbReference type="SAM" id="MobiDB-lite"/>
    </source>
</evidence>
<keyword evidence="1" id="KW-0346">Stress response</keyword>
<feature type="domain" description="SHSP" evidence="5">
    <location>
        <begin position="30"/>
        <end position="141"/>
    </location>
</feature>
<organism evidence="6 7">
    <name type="scientific">Chelativorans petroleitrophicus</name>
    <dbReference type="NCBI Taxonomy" id="2975484"/>
    <lineage>
        <taxon>Bacteria</taxon>
        <taxon>Pseudomonadati</taxon>
        <taxon>Pseudomonadota</taxon>
        <taxon>Alphaproteobacteria</taxon>
        <taxon>Hyphomicrobiales</taxon>
        <taxon>Phyllobacteriaceae</taxon>
        <taxon>Chelativorans</taxon>
    </lineage>
</organism>
<protein>
    <submittedName>
        <fullName evidence="6">Hsp20 family protein</fullName>
    </submittedName>
</protein>
<dbReference type="AlphaFoldDB" id="A0A9X3BA00"/>
<comment type="caution">
    <text evidence="6">The sequence shown here is derived from an EMBL/GenBank/DDBJ whole genome shotgun (WGS) entry which is preliminary data.</text>
</comment>
<dbReference type="Gene3D" id="2.60.40.790">
    <property type="match status" value="1"/>
</dbReference>
<dbReference type="PANTHER" id="PTHR47062:SF1">
    <property type="entry name" value="SMALL HEAT SHOCK PROTEIN IBPA"/>
    <property type="match status" value="1"/>
</dbReference>